<feature type="compositionally biased region" description="Acidic residues" evidence="1">
    <location>
        <begin position="495"/>
        <end position="509"/>
    </location>
</feature>
<reference evidence="3 4" key="1">
    <citation type="submission" date="2019-01" db="EMBL/GenBank/DDBJ databases">
        <title>Genome Assembly of Collichthys lucidus.</title>
        <authorList>
            <person name="Cai M."/>
            <person name="Xiao S."/>
        </authorList>
    </citation>
    <scope>NUCLEOTIDE SEQUENCE [LARGE SCALE GENOMIC DNA]</scope>
    <source>
        <strain evidence="3">JT15FE1705JMU</strain>
        <tissue evidence="3">Muscle</tissue>
    </source>
</reference>
<name>A0A4U5VPI6_COLLU</name>
<dbReference type="InterPro" id="IPR046341">
    <property type="entry name" value="SET_dom_sf"/>
</dbReference>
<dbReference type="SUPFAM" id="SSF82199">
    <property type="entry name" value="SET domain"/>
    <property type="match status" value="1"/>
</dbReference>
<proteinExistence type="predicted"/>
<feature type="domain" description="TRASH" evidence="2">
    <location>
        <begin position="767"/>
        <end position="802"/>
    </location>
</feature>
<dbReference type="STRING" id="240159.A0A4U5VPI6"/>
<accession>A0A4U5VPI6</accession>
<feature type="region of interest" description="Disordered" evidence="1">
    <location>
        <begin position="456"/>
        <end position="587"/>
    </location>
</feature>
<feature type="domain" description="TRASH" evidence="2">
    <location>
        <begin position="674"/>
        <end position="710"/>
    </location>
</feature>
<feature type="region of interest" description="Disordered" evidence="1">
    <location>
        <begin position="405"/>
        <end position="438"/>
    </location>
</feature>
<gene>
    <name evidence="3" type="ORF">D9C73_022494</name>
</gene>
<feature type="compositionally biased region" description="Basic and acidic residues" evidence="1">
    <location>
        <begin position="252"/>
        <end position="263"/>
    </location>
</feature>
<feature type="region of interest" description="Disordered" evidence="1">
    <location>
        <begin position="206"/>
        <end position="263"/>
    </location>
</feature>
<sequence length="845" mass="95388">MEEKIKQLTPEQDALEAEDSEAASSLNNSSFDDDSDDGELSESGPSRKNSQRDSSPFRDFSRLDETSCTQQEEEEAVSSSEEHGWDEDFIPRKPIPKLTKPSFTSKNYCYVCGKGFSKISRHLLTHADIEPEIAEASALPLCSKERKRVFDTFRNRGNYKHNQEVLKNQHGALKLKRRPLTAHARASSHVYCLYCKGMLQHELEPDGEQYDSENSDAEEDEEESDLQQSDVVEQEAVKKKQKTQPSPEQDAEEHIKAGRDKPFLEEMFIDHQKGRGVFTRESIEPSTFVVEYRGKLLLNKESGKSKHGDTLKNYLYDFSWDGKNWRLRMQQPIPQNPALTMNTNQTVTRVAMKVVPAPTLRRVRGPRKIQTQILLNGGALSSGSSLITALMTILALMEMTWDILEPDGQPDVEPNEVSDVEADEEQENPENRDAEKDNGLSELSLQLSGLFCFSTPKKPRRVSSSRKRRKSKTHKQESEAEPSELNDERNNEVNSEQDDDEMPESCDVDTPEKTVETTEDASKMWSAPIPWIPVEQDATKHDNDSSDTKKTNSPPNMDTAVSDHEESKDVDEVNDVEQKSRSSSGIANTEKNKKLLAAMKEVKILVKRLDIGTLRFPVQVSKLSSVCNSDNEKKKSEQLYVKDQTVHDDCNKSPTPSTSTKDKPSSAKEVQMICSHCKKSMLKGQTAYQKKGFTDVFCSKNCLFALFPVNKPVTKTCHNCHQAISQPLDLIMAAVDIKGTMKEFCGINCLCAFKYNTVPTQPTQTICRTCKKTCTTTHDFTLHNVIHKFCSDACLQDFRSENVFTCANCTSTCLHKPLTLKLEGEETKTICSDECLDQFKEVQIY</sequence>
<dbReference type="Gene3D" id="2.170.270.10">
    <property type="entry name" value="SET domain"/>
    <property type="match status" value="1"/>
</dbReference>
<feature type="domain" description="TRASH" evidence="2">
    <location>
        <begin position="806"/>
        <end position="843"/>
    </location>
</feature>
<dbReference type="Proteomes" id="UP000298787">
    <property type="component" value="Chromosome 20"/>
</dbReference>
<dbReference type="PANTHER" id="PTHR45736:SF1">
    <property type="entry name" value="WITHOUT CHILDREN, ISOFORM B"/>
    <property type="match status" value="1"/>
</dbReference>
<feature type="compositionally biased region" description="Acidic residues" evidence="1">
    <location>
        <begin position="405"/>
        <end position="428"/>
    </location>
</feature>
<feature type="domain" description="TRASH" evidence="2">
    <location>
        <begin position="717"/>
        <end position="757"/>
    </location>
</feature>
<organism evidence="3 4">
    <name type="scientific">Collichthys lucidus</name>
    <name type="common">Big head croaker</name>
    <name type="synonym">Sciaena lucida</name>
    <dbReference type="NCBI Taxonomy" id="240159"/>
    <lineage>
        <taxon>Eukaryota</taxon>
        <taxon>Metazoa</taxon>
        <taxon>Chordata</taxon>
        <taxon>Craniata</taxon>
        <taxon>Vertebrata</taxon>
        <taxon>Euteleostomi</taxon>
        <taxon>Actinopterygii</taxon>
        <taxon>Neopterygii</taxon>
        <taxon>Teleostei</taxon>
        <taxon>Neoteleostei</taxon>
        <taxon>Acanthomorphata</taxon>
        <taxon>Eupercaria</taxon>
        <taxon>Sciaenidae</taxon>
        <taxon>Collichthys</taxon>
    </lineage>
</organism>
<feature type="compositionally biased region" description="Basic and acidic residues" evidence="1">
    <location>
        <begin position="510"/>
        <end position="522"/>
    </location>
</feature>
<evidence type="ECO:0000313" key="3">
    <source>
        <dbReference type="EMBL" id="TKS89075.1"/>
    </source>
</evidence>
<dbReference type="InterPro" id="IPR011017">
    <property type="entry name" value="TRASH_dom"/>
</dbReference>
<feature type="region of interest" description="Disordered" evidence="1">
    <location>
        <begin position="645"/>
        <end position="666"/>
    </location>
</feature>
<feature type="compositionally biased region" description="Basic and acidic residues" evidence="1">
    <location>
        <begin position="429"/>
        <end position="438"/>
    </location>
</feature>
<feature type="compositionally biased region" description="Basic residues" evidence="1">
    <location>
        <begin position="457"/>
        <end position="473"/>
    </location>
</feature>
<evidence type="ECO:0000259" key="2">
    <source>
        <dbReference type="SMART" id="SM00746"/>
    </source>
</evidence>
<dbReference type="InterPro" id="IPR051284">
    <property type="entry name" value="ZnF_MYMT-QRICH1"/>
</dbReference>
<dbReference type="PANTHER" id="PTHR45736">
    <property type="entry name" value="ZINC FINGER MYM-TYPE PROTEIN"/>
    <property type="match status" value="1"/>
</dbReference>
<feature type="compositionally biased region" description="Basic and acidic residues" evidence="1">
    <location>
        <begin position="537"/>
        <end position="550"/>
    </location>
</feature>
<evidence type="ECO:0000256" key="1">
    <source>
        <dbReference type="SAM" id="MobiDB-lite"/>
    </source>
</evidence>
<feature type="compositionally biased region" description="Basic and acidic residues" evidence="1">
    <location>
        <begin position="561"/>
        <end position="580"/>
    </location>
</feature>
<protein>
    <submittedName>
        <fullName evidence="3">Zinc finger MYM-type protein 4</fullName>
    </submittedName>
</protein>
<dbReference type="SMART" id="SM00746">
    <property type="entry name" value="TRASH"/>
    <property type="match status" value="4"/>
</dbReference>
<keyword evidence="4" id="KW-1185">Reference proteome</keyword>
<feature type="compositionally biased region" description="Acidic residues" evidence="1">
    <location>
        <begin position="31"/>
        <end position="40"/>
    </location>
</feature>
<evidence type="ECO:0000313" key="4">
    <source>
        <dbReference type="Proteomes" id="UP000298787"/>
    </source>
</evidence>
<dbReference type="EMBL" id="CM014097">
    <property type="protein sequence ID" value="TKS89075.1"/>
    <property type="molecule type" value="Genomic_DNA"/>
</dbReference>
<feature type="region of interest" description="Disordered" evidence="1">
    <location>
        <begin position="1"/>
        <end position="97"/>
    </location>
</feature>
<feature type="compositionally biased region" description="Basic and acidic residues" evidence="1">
    <location>
        <begin position="55"/>
        <end position="65"/>
    </location>
</feature>
<dbReference type="SUPFAM" id="SSF57716">
    <property type="entry name" value="Glucocorticoid receptor-like (DNA-binding domain)"/>
    <property type="match status" value="1"/>
</dbReference>
<feature type="compositionally biased region" description="Acidic residues" evidence="1">
    <location>
        <begin position="206"/>
        <end position="225"/>
    </location>
</feature>
<dbReference type="AlphaFoldDB" id="A0A4U5VPI6"/>